<proteinExistence type="predicted"/>
<reference evidence="2 3" key="1">
    <citation type="submission" date="2024-01" db="EMBL/GenBank/DDBJ databases">
        <title>The complete chloroplast genome sequence of Lithospermum erythrorhizon: insights into the phylogenetic relationship among Boraginaceae species and the maternal lineages of purple gromwells.</title>
        <authorList>
            <person name="Okada T."/>
            <person name="Watanabe K."/>
        </authorList>
    </citation>
    <scope>NUCLEOTIDE SEQUENCE [LARGE SCALE GENOMIC DNA]</scope>
</reference>
<dbReference type="EMBL" id="BAABME010016100">
    <property type="protein sequence ID" value="GAA0144475.1"/>
    <property type="molecule type" value="Genomic_DNA"/>
</dbReference>
<keyword evidence="1" id="KW-0812">Transmembrane</keyword>
<feature type="transmembrane region" description="Helical" evidence="1">
    <location>
        <begin position="12"/>
        <end position="34"/>
    </location>
</feature>
<dbReference type="Proteomes" id="UP001454036">
    <property type="component" value="Unassembled WGS sequence"/>
</dbReference>
<dbReference type="PANTHER" id="PTHR33919:SF11">
    <property type="entry name" value="EXPRESSED PROTEIN"/>
    <property type="match status" value="1"/>
</dbReference>
<evidence type="ECO:0000313" key="2">
    <source>
        <dbReference type="EMBL" id="GAA0144475.1"/>
    </source>
</evidence>
<keyword evidence="1" id="KW-0472">Membrane</keyword>
<evidence type="ECO:0000313" key="3">
    <source>
        <dbReference type="Proteomes" id="UP001454036"/>
    </source>
</evidence>
<keyword evidence="3" id="KW-1185">Reference proteome</keyword>
<dbReference type="PROSITE" id="PS51257">
    <property type="entry name" value="PROKAR_LIPOPROTEIN"/>
    <property type="match status" value="1"/>
</dbReference>
<keyword evidence="1" id="KW-1133">Transmembrane helix</keyword>
<protein>
    <submittedName>
        <fullName evidence="2">Uncharacterized protein</fullName>
    </submittedName>
</protein>
<gene>
    <name evidence="2" type="ORF">LIER_35943</name>
</gene>
<accession>A0AAV3NYH8</accession>
<sequence>MCYLDRQPKGQWAPAACVIGFVSIVGCFALHTAIQQLGRSPDVRVSKKNKETIPEVFHPDTTIGSSSRFVDKSFFRKISEIQDPKTSPFPELHDSFTW</sequence>
<dbReference type="Pfam" id="PF06522">
    <property type="entry name" value="B12D"/>
    <property type="match status" value="1"/>
</dbReference>
<evidence type="ECO:0000256" key="1">
    <source>
        <dbReference type="SAM" id="Phobius"/>
    </source>
</evidence>
<name>A0AAV3NYH8_LITER</name>
<comment type="caution">
    <text evidence="2">The sequence shown here is derived from an EMBL/GenBank/DDBJ whole genome shotgun (WGS) entry which is preliminary data.</text>
</comment>
<organism evidence="2 3">
    <name type="scientific">Lithospermum erythrorhizon</name>
    <name type="common">Purple gromwell</name>
    <name type="synonym">Lithospermum officinale var. erythrorhizon</name>
    <dbReference type="NCBI Taxonomy" id="34254"/>
    <lineage>
        <taxon>Eukaryota</taxon>
        <taxon>Viridiplantae</taxon>
        <taxon>Streptophyta</taxon>
        <taxon>Embryophyta</taxon>
        <taxon>Tracheophyta</taxon>
        <taxon>Spermatophyta</taxon>
        <taxon>Magnoliopsida</taxon>
        <taxon>eudicotyledons</taxon>
        <taxon>Gunneridae</taxon>
        <taxon>Pentapetalae</taxon>
        <taxon>asterids</taxon>
        <taxon>lamiids</taxon>
        <taxon>Boraginales</taxon>
        <taxon>Boraginaceae</taxon>
        <taxon>Boraginoideae</taxon>
        <taxon>Lithospermeae</taxon>
        <taxon>Lithospermum</taxon>
    </lineage>
</organism>
<dbReference type="AlphaFoldDB" id="A0AAV3NYH8"/>
<dbReference type="InterPro" id="IPR010530">
    <property type="entry name" value="B12D"/>
</dbReference>
<dbReference type="PANTHER" id="PTHR33919">
    <property type="entry name" value="OS09G0127700 PROTEIN"/>
    <property type="match status" value="1"/>
</dbReference>